<dbReference type="Pfam" id="PF00005">
    <property type="entry name" value="ABC_tran"/>
    <property type="match status" value="2"/>
</dbReference>
<evidence type="ECO:0000256" key="2">
    <source>
        <dbReference type="ARBA" id="ARBA00022840"/>
    </source>
</evidence>
<dbReference type="PROSITE" id="PS50893">
    <property type="entry name" value="ABC_TRANSPORTER_2"/>
    <property type="match status" value="2"/>
</dbReference>
<dbReference type="CDD" id="cd03221">
    <property type="entry name" value="ABCF_EF-3"/>
    <property type="match status" value="2"/>
</dbReference>
<dbReference type="RefSeq" id="WP_050355361.1">
    <property type="nucleotide sequence ID" value="NZ_LGSS01000008.1"/>
</dbReference>
<feature type="domain" description="ABC transporter" evidence="3">
    <location>
        <begin position="316"/>
        <end position="517"/>
    </location>
</feature>
<name>A0A0L0W9P7_GOTPU</name>
<dbReference type="PROSITE" id="PS00211">
    <property type="entry name" value="ABC_TRANSPORTER_1"/>
    <property type="match status" value="2"/>
</dbReference>
<keyword evidence="1" id="KW-0547">Nucleotide-binding</keyword>
<dbReference type="InterPro" id="IPR003439">
    <property type="entry name" value="ABC_transporter-like_ATP-bd"/>
</dbReference>
<dbReference type="OrthoDB" id="9801441at2"/>
<dbReference type="InterPro" id="IPR051309">
    <property type="entry name" value="ABCF_ATPase"/>
</dbReference>
<keyword evidence="5" id="KW-1185">Reference proteome</keyword>
<accession>A0A0L0W9P7</accession>
<comment type="caution">
    <text evidence="4">The sequence shown here is derived from an EMBL/GenBank/DDBJ whole genome shotgun (WGS) entry which is preliminary data.</text>
</comment>
<dbReference type="Gene3D" id="3.40.50.300">
    <property type="entry name" value="P-loop containing nucleotide triphosphate hydrolases"/>
    <property type="match status" value="2"/>
</dbReference>
<dbReference type="SMART" id="SM00382">
    <property type="entry name" value="AAA"/>
    <property type="match status" value="2"/>
</dbReference>
<protein>
    <submittedName>
        <fullName evidence="4">ABC transporter ATP-binding protein</fullName>
    </submittedName>
</protein>
<evidence type="ECO:0000259" key="3">
    <source>
        <dbReference type="PROSITE" id="PS50893"/>
    </source>
</evidence>
<evidence type="ECO:0000313" key="5">
    <source>
        <dbReference type="Proteomes" id="UP000037267"/>
    </source>
</evidence>
<dbReference type="Pfam" id="PF12848">
    <property type="entry name" value="ABC_tran_Xtn"/>
    <property type="match status" value="1"/>
</dbReference>
<dbReference type="FunFam" id="3.40.50.300:FF:000905">
    <property type="entry name" value="Heme ABC transporter ATP-binding protein"/>
    <property type="match status" value="1"/>
</dbReference>
<organism evidence="4 5">
    <name type="scientific">Gottschalkia purinilytica</name>
    <name type="common">Clostridium purinilyticum</name>
    <dbReference type="NCBI Taxonomy" id="1503"/>
    <lineage>
        <taxon>Bacteria</taxon>
        <taxon>Bacillati</taxon>
        <taxon>Bacillota</taxon>
        <taxon>Tissierellia</taxon>
        <taxon>Tissierellales</taxon>
        <taxon>Gottschalkiaceae</taxon>
        <taxon>Gottschalkia</taxon>
    </lineage>
</organism>
<dbReference type="PANTHER" id="PTHR42855">
    <property type="entry name" value="ABC TRANSPORTER ATP-BINDING SUBUNIT"/>
    <property type="match status" value="1"/>
</dbReference>
<dbReference type="InterPro" id="IPR032781">
    <property type="entry name" value="ABC_tran_Xtn"/>
</dbReference>
<reference evidence="5" key="1">
    <citation type="submission" date="2015-07" db="EMBL/GenBank/DDBJ databases">
        <title>Draft genome sequence of the purine-degrading Gottschalkia purinilyticum DSM 1384 (formerly Clostridium purinilyticum).</title>
        <authorList>
            <person name="Poehlein A."/>
            <person name="Schiel-Bengelsdorf B."/>
            <person name="Bengelsdorf F.R."/>
            <person name="Daniel R."/>
            <person name="Duerre P."/>
        </authorList>
    </citation>
    <scope>NUCLEOTIDE SEQUENCE [LARGE SCALE GENOMIC DNA]</scope>
    <source>
        <strain evidence="5">DSM 1384</strain>
    </source>
</reference>
<dbReference type="InterPro" id="IPR017871">
    <property type="entry name" value="ABC_transporter-like_CS"/>
</dbReference>
<proteinExistence type="predicted"/>
<feature type="domain" description="ABC transporter" evidence="3">
    <location>
        <begin position="4"/>
        <end position="259"/>
    </location>
</feature>
<dbReference type="GO" id="GO:0016887">
    <property type="term" value="F:ATP hydrolysis activity"/>
    <property type="evidence" value="ECO:0007669"/>
    <property type="project" value="InterPro"/>
</dbReference>
<dbReference type="Proteomes" id="UP000037267">
    <property type="component" value="Unassembled WGS sequence"/>
</dbReference>
<dbReference type="PANTHER" id="PTHR42855:SF2">
    <property type="entry name" value="DRUG RESISTANCE ABC TRANSPORTER,ATP-BINDING PROTEIN"/>
    <property type="match status" value="1"/>
</dbReference>
<dbReference type="EMBL" id="LGSS01000008">
    <property type="protein sequence ID" value="KNF08259.1"/>
    <property type="molecule type" value="Genomic_DNA"/>
</dbReference>
<dbReference type="STRING" id="1503.CLPU_8c00240"/>
<dbReference type="PATRIC" id="fig|1503.3.peg.3162"/>
<evidence type="ECO:0000256" key="1">
    <source>
        <dbReference type="ARBA" id="ARBA00022741"/>
    </source>
</evidence>
<keyword evidence="2 4" id="KW-0067">ATP-binding</keyword>
<dbReference type="GO" id="GO:0005524">
    <property type="term" value="F:ATP binding"/>
    <property type="evidence" value="ECO:0007669"/>
    <property type="project" value="UniProtKB-KW"/>
</dbReference>
<dbReference type="FunFam" id="3.40.50.300:FF:000011">
    <property type="entry name" value="Putative ABC transporter ATP-binding component"/>
    <property type="match status" value="1"/>
</dbReference>
<dbReference type="InterPro" id="IPR027417">
    <property type="entry name" value="P-loop_NTPase"/>
</dbReference>
<sequence>MSILNVENLSFGFGDKVLLRNASFRMVKGEHAGLVGANGAGKTTLFNILTGKLIPDEGRVYRQPSINIGYLDQLSGLEKGYTIRETLKSAFDELFQIEKEMLEVADKLSNVNGSESEKLLNRFGRLQDILYASDFYRIDSLVDNTANGLGLDILGMDTSVDKLSGGQRTKVKLAKLLLRSPDILFLDEPTNYLDKEHIEWLSNYLKDYPKNFMVISHDTEFLNNITNVIYNIEFANLKRYPGNYNEFLKLKDSESKRYIEQYNKQQQEIARLEDFISKNIVRASTSKRAKSRRKQLDKIERLEKPKTLSKPSFSFLQSRESGKLIFKSSGMDIGYNYPIISNLNLNLMKGEKIAITGCNGIGKSTLLKTILGIIPSLKGKVELGDYLYPIYFEQESATSNNTPVEEIWNEFPQKSQKEIREALAKCGLSQKHVLQKMSTLSGGEQAKVRICKLMMKPSNWIIFDEPTNHLDVDAKSALKEALINYDGTILLVCHEKEFYQDWITGLWNIEEHIISSL</sequence>
<gene>
    <name evidence="4" type="ORF">CLPU_8c00240</name>
</gene>
<dbReference type="InterPro" id="IPR003593">
    <property type="entry name" value="AAA+_ATPase"/>
</dbReference>
<evidence type="ECO:0000313" key="4">
    <source>
        <dbReference type="EMBL" id="KNF08259.1"/>
    </source>
</evidence>
<dbReference type="AlphaFoldDB" id="A0A0L0W9P7"/>
<dbReference type="SUPFAM" id="SSF52540">
    <property type="entry name" value="P-loop containing nucleoside triphosphate hydrolases"/>
    <property type="match status" value="2"/>
</dbReference>